<dbReference type="InterPro" id="IPR026074">
    <property type="entry name" value="MAP1"/>
</dbReference>
<dbReference type="GO" id="GO:0005874">
    <property type="term" value="C:microtubule"/>
    <property type="evidence" value="ECO:0007669"/>
    <property type="project" value="InterPro"/>
</dbReference>
<reference evidence="2 3" key="1">
    <citation type="journal article" date="2017" name="Gigascience">
        <title>Genome sequence of the small brown planthopper, Laodelphax striatellus.</title>
        <authorList>
            <person name="Zhu J."/>
            <person name="Jiang F."/>
            <person name="Wang X."/>
            <person name="Yang P."/>
            <person name="Bao Y."/>
            <person name="Zhao W."/>
            <person name="Wang W."/>
            <person name="Lu H."/>
            <person name="Wang Q."/>
            <person name="Cui N."/>
            <person name="Li J."/>
            <person name="Chen X."/>
            <person name="Luo L."/>
            <person name="Yu J."/>
            <person name="Kang L."/>
            <person name="Cui F."/>
        </authorList>
    </citation>
    <scope>NUCLEOTIDE SEQUENCE [LARGE SCALE GENOMIC DNA]</scope>
    <source>
        <strain evidence="2">Lst14</strain>
    </source>
</reference>
<dbReference type="Pfam" id="PF23415">
    <property type="entry name" value="MAPB1_N"/>
    <property type="match status" value="1"/>
</dbReference>
<dbReference type="GO" id="GO:0008017">
    <property type="term" value="F:microtubule binding"/>
    <property type="evidence" value="ECO:0007669"/>
    <property type="project" value="InterPro"/>
</dbReference>
<gene>
    <name evidence="2" type="ORF">LSTR_LSTR010870</name>
</gene>
<dbReference type="OrthoDB" id="5371837at2759"/>
<dbReference type="GO" id="GO:0016358">
    <property type="term" value="P:dendrite development"/>
    <property type="evidence" value="ECO:0007669"/>
    <property type="project" value="TreeGrafter"/>
</dbReference>
<dbReference type="GO" id="GO:0003779">
    <property type="term" value="F:actin binding"/>
    <property type="evidence" value="ECO:0007669"/>
    <property type="project" value="TreeGrafter"/>
</dbReference>
<dbReference type="GO" id="GO:0031114">
    <property type="term" value="P:regulation of microtubule depolymerization"/>
    <property type="evidence" value="ECO:0007669"/>
    <property type="project" value="TreeGrafter"/>
</dbReference>
<dbReference type="PANTHER" id="PTHR13843">
    <property type="entry name" value="MICROTUBULE-ASSOCIATED PROTEIN"/>
    <property type="match status" value="1"/>
</dbReference>
<feature type="domain" description="Microtubule-associated protein 1B/S N-terminal" evidence="1">
    <location>
        <begin position="16"/>
        <end position="134"/>
    </location>
</feature>
<evidence type="ECO:0000313" key="3">
    <source>
        <dbReference type="Proteomes" id="UP000291343"/>
    </source>
</evidence>
<dbReference type="GO" id="GO:0007409">
    <property type="term" value="P:axonogenesis"/>
    <property type="evidence" value="ECO:0007669"/>
    <property type="project" value="TreeGrafter"/>
</dbReference>
<dbReference type="AlphaFoldDB" id="A0A482WP55"/>
<dbReference type="EMBL" id="QKKF02029744">
    <property type="protein sequence ID" value="RZF35012.1"/>
    <property type="molecule type" value="Genomic_DNA"/>
</dbReference>
<dbReference type="InParanoid" id="A0A482WP55"/>
<name>A0A482WP55_LAOST</name>
<dbReference type="GO" id="GO:0030425">
    <property type="term" value="C:dendrite"/>
    <property type="evidence" value="ECO:0007669"/>
    <property type="project" value="TreeGrafter"/>
</dbReference>
<dbReference type="GO" id="GO:0005875">
    <property type="term" value="C:microtubule associated complex"/>
    <property type="evidence" value="ECO:0007669"/>
    <property type="project" value="TreeGrafter"/>
</dbReference>
<dbReference type="STRING" id="195883.A0A482WP55"/>
<dbReference type="PANTHER" id="PTHR13843:SF12">
    <property type="entry name" value="ATPASE F1_V1_A1 COMPLEX ALPHA_BETA SUBUNIT NUCLEOTIDE-BINDING DOMAIN-CONTAINING PROTEIN"/>
    <property type="match status" value="1"/>
</dbReference>
<comment type="caution">
    <text evidence="2">The sequence shown here is derived from an EMBL/GenBank/DDBJ whole genome shotgun (WGS) entry which is preliminary data.</text>
</comment>
<evidence type="ECO:0000259" key="1">
    <source>
        <dbReference type="Pfam" id="PF23415"/>
    </source>
</evidence>
<dbReference type="GO" id="GO:0000226">
    <property type="term" value="P:microtubule cytoskeleton organization"/>
    <property type="evidence" value="ECO:0007669"/>
    <property type="project" value="InterPro"/>
</dbReference>
<dbReference type="GO" id="GO:0005829">
    <property type="term" value="C:cytosol"/>
    <property type="evidence" value="ECO:0007669"/>
    <property type="project" value="TreeGrafter"/>
</dbReference>
<dbReference type="GO" id="GO:0043025">
    <property type="term" value="C:neuronal cell body"/>
    <property type="evidence" value="ECO:0007669"/>
    <property type="project" value="TreeGrafter"/>
</dbReference>
<dbReference type="Proteomes" id="UP000291343">
    <property type="component" value="Unassembled WGS sequence"/>
</dbReference>
<proteinExistence type="predicted"/>
<protein>
    <recommendedName>
        <fullName evidence="1">Microtubule-associated protein 1B/S N-terminal domain-containing protein</fullName>
    </recommendedName>
</protein>
<keyword evidence="3" id="KW-1185">Reference proteome</keyword>
<sequence length="145" mass="16263">MIPCNLAGSGLMSEFSGFLSWDKDACHVDLEKELQSLASQSPDGEESKNGERLIQFASENLVTEVLIHPTLNTLTQCVRNLLSSFTRHRHIIHAGYTFTGNGSWIVQDGTFSLADLIDAFQETDVLRVLRAYENTIPTLYCDYVY</sequence>
<accession>A0A482WP55</accession>
<dbReference type="GO" id="GO:0045202">
    <property type="term" value="C:synapse"/>
    <property type="evidence" value="ECO:0007669"/>
    <property type="project" value="TreeGrafter"/>
</dbReference>
<organism evidence="2 3">
    <name type="scientific">Laodelphax striatellus</name>
    <name type="common">Small brown planthopper</name>
    <name type="synonym">Delphax striatella</name>
    <dbReference type="NCBI Taxonomy" id="195883"/>
    <lineage>
        <taxon>Eukaryota</taxon>
        <taxon>Metazoa</taxon>
        <taxon>Ecdysozoa</taxon>
        <taxon>Arthropoda</taxon>
        <taxon>Hexapoda</taxon>
        <taxon>Insecta</taxon>
        <taxon>Pterygota</taxon>
        <taxon>Neoptera</taxon>
        <taxon>Paraneoptera</taxon>
        <taxon>Hemiptera</taxon>
        <taxon>Auchenorrhyncha</taxon>
        <taxon>Fulgoroidea</taxon>
        <taxon>Delphacidae</taxon>
        <taxon>Criomorphinae</taxon>
        <taxon>Laodelphax</taxon>
    </lineage>
</organism>
<dbReference type="InterPro" id="IPR056617">
    <property type="entry name" value="MAP1B/S_N"/>
</dbReference>
<evidence type="ECO:0000313" key="2">
    <source>
        <dbReference type="EMBL" id="RZF35012.1"/>
    </source>
</evidence>